<evidence type="ECO:0000313" key="1">
    <source>
        <dbReference type="EMBL" id="MBO3732333.1"/>
    </source>
</evidence>
<name>A0ABS3U3K5_9ACTN</name>
<accession>A0ABS3U3K5</accession>
<dbReference type="RefSeq" id="WP_208495156.1">
    <property type="nucleotide sequence ID" value="NZ_JAGFNP010000003.1"/>
</dbReference>
<organism evidence="1 2">
    <name type="scientific">Glycomyces niveus</name>
    <dbReference type="NCBI Taxonomy" id="2820287"/>
    <lineage>
        <taxon>Bacteria</taxon>
        <taxon>Bacillati</taxon>
        <taxon>Actinomycetota</taxon>
        <taxon>Actinomycetes</taxon>
        <taxon>Glycomycetales</taxon>
        <taxon>Glycomycetaceae</taxon>
        <taxon>Glycomyces</taxon>
    </lineage>
</organism>
<gene>
    <name evidence="1" type="ORF">J5V16_05805</name>
</gene>
<protein>
    <submittedName>
        <fullName evidence="1">Uncharacterized protein</fullName>
    </submittedName>
</protein>
<comment type="caution">
    <text evidence="1">The sequence shown here is derived from an EMBL/GenBank/DDBJ whole genome shotgun (WGS) entry which is preliminary data.</text>
</comment>
<dbReference type="Gene3D" id="3.40.190.10">
    <property type="entry name" value="Periplasmic binding protein-like II"/>
    <property type="match status" value="1"/>
</dbReference>
<dbReference type="Proteomes" id="UP000681341">
    <property type="component" value="Unassembled WGS sequence"/>
</dbReference>
<keyword evidence="2" id="KW-1185">Reference proteome</keyword>
<reference evidence="1 2" key="1">
    <citation type="submission" date="2021-03" db="EMBL/GenBank/DDBJ databases">
        <title>Glycomyces sp. nov., a novel actinomycete isolated from soil.</title>
        <authorList>
            <person name="Yang X."/>
            <person name="Xu X."/>
        </authorList>
    </citation>
    <scope>NUCLEOTIDE SEQUENCE [LARGE SCALE GENOMIC DNA]</scope>
    <source>
        <strain evidence="1 2">NEAU-S30</strain>
    </source>
</reference>
<evidence type="ECO:0000313" key="2">
    <source>
        <dbReference type="Proteomes" id="UP000681341"/>
    </source>
</evidence>
<dbReference type="EMBL" id="JAGFNP010000003">
    <property type="protein sequence ID" value="MBO3732333.1"/>
    <property type="molecule type" value="Genomic_DNA"/>
</dbReference>
<proteinExistence type="predicted"/>
<sequence length="54" mass="5992">MPDSQYLPFQVYADSVFPDTVGVAYTDQSDLNAGLQAWQEQLVSYGDSQGFKVN</sequence>